<keyword evidence="3" id="KW-1185">Reference proteome</keyword>
<protein>
    <submittedName>
        <fullName evidence="2">Uncharacterized protein</fullName>
    </submittedName>
</protein>
<feature type="transmembrane region" description="Helical" evidence="1">
    <location>
        <begin position="131"/>
        <end position="156"/>
    </location>
</feature>
<dbReference type="OrthoDB" id="9947705at2"/>
<dbReference type="AlphaFoldDB" id="A0A516Q433"/>
<feature type="transmembrane region" description="Helical" evidence="1">
    <location>
        <begin position="97"/>
        <end position="119"/>
    </location>
</feature>
<keyword evidence="1" id="KW-1133">Transmembrane helix</keyword>
<accession>A0A516Q433</accession>
<evidence type="ECO:0000313" key="3">
    <source>
        <dbReference type="Proteomes" id="UP000319263"/>
    </source>
</evidence>
<feature type="transmembrane region" description="Helical" evidence="1">
    <location>
        <begin position="168"/>
        <end position="186"/>
    </location>
</feature>
<feature type="transmembrane region" description="Helical" evidence="1">
    <location>
        <begin position="65"/>
        <end position="82"/>
    </location>
</feature>
<dbReference type="RefSeq" id="WP_143988075.1">
    <property type="nucleotide sequence ID" value="NZ_CP041692.1"/>
</dbReference>
<keyword evidence="1" id="KW-0812">Transmembrane</keyword>
<dbReference type="KEGG" id="mik:FOE78_21505"/>
<sequence length="207" mass="22334">MNLSPDTTVRWARSGVTMRIDQYFDVIYDLLGIALLCGLAIALVRGVVISRRHAVPADARHGRGVALIAFGTALAFGGGLFADAQLKDSRWFQQVRFGIYFLGFAFVVAGLVAVLRASLGPDGRGARRWSLLLWILYLASLVVAGILLVAPATFVLNQYGDQVQRPLYWAPLLIATASGAVALGLARRGRSTDDAHRPQSGSSQLRV</sequence>
<dbReference type="EMBL" id="CP041692">
    <property type="protein sequence ID" value="QDP98132.1"/>
    <property type="molecule type" value="Genomic_DNA"/>
</dbReference>
<keyword evidence="1" id="KW-0472">Membrane</keyword>
<proteinExistence type="predicted"/>
<gene>
    <name evidence="2" type="ORF">FOE78_21505</name>
</gene>
<evidence type="ECO:0000313" key="2">
    <source>
        <dbReference type="EMBL" id="QDP98132.1"/>
    </source>
</evidence>
<feature type="transmembrane region" description="Helical" evidence="1">
    <location>
        <begin position="26"/>
        <end position="44"/>
    </location>
</feature>
<reference evidence="2 3" key="1">
    <citation type="submission" date="2019-07" db="EMBL/GenBank/DDBJ databases">
        <title>Microlunatus dokdonensis sp. nov. isolated from the rhizospheric soil of the wild plant Elymus tsukushiensis.</title>
        <authorList>
            <person name="Ghim S.-Y."/>
            <person name="Hwang Y.-J."/>
            <person name="Son J.-S."/>
            <person name="Shin J.-H."/>
        </authorList>
    </citation>
    <scope>NUCLEOTIDE SEQUENCE [LARGE SCALE GENOMIC DNA]</scope>
    <source>
        <strain evidence="2 3">KUDC0627</strain>
    </source>
</reference>
<dbReference type="Proteomes" id="UP000319263">
    <property type="component" value="Chromosome"/>
</dbReference>
<organism evidence="2 3">
    <name type="scientific">Microlunatus elymi</name>
    <dbReference type="NCBI Taxonomy" id="2596828"/>
    <lineage>
        <taxon>Bacteria</taxon>
        <taxon>Bacillati</taxon>
        <taxon>Actinomycetota</taxon>
        <taxon>Actinomycetes</taxon>
        <taxon>Propionibacteriales</taxon>
        <taxon>Propionibacteriaceae</taxon>
        <taxon>Microlunatus</taxon>
    </lineage>
</organism>
<name>A0A516Q433_9ACTN</name>
<evidence type="ECO:0000256" key="1">
    <source>
        <dbReference type="SAM" id="Phobius"/>
    </source>
</evidence>